<feature type="transmembrane region" description="Helical" evidence="2">
    <location>
        <begin position="152"/>
        <end position="171"/>
    </location>
</feature>
<reference evidence="3 4" key="1">
    <citation type="submission" date="2017-08" db="EMBL/GenBank/DDBJ databases">
        <title>Identification and genetic characteristics of simultaneous BTEX- and naphthalene-degrading Paraburkholderia sp. BN5 isolated from petroleum-contaminated soil.</title>
        <authorList>
            <person name="Lee Y."/>
            <person name="Jeon C.O."/>
        </authorList>
    </citation>
    <scope>NUCLEOTIDE SEQUENCE [LARGE SCALE GENOMIC DNA]</scope>
    <source>
        <strain evidence="3 4">BN5</strain>
    </source>
</reference>
<keyword evidence="4" id="KW-1185">Reference proteome</keyword>
<dbReference type="OrthoDB" id="9079860at2"/>
<name>A0A248VVB5_9BURK</name>
<feature type="region of interest" description="Disordered" evidence="1">
    <location>
        <begin position="236"/>
        <end position="268"/>
    </location>
</feature>
<dbReference type="RefSeq" id="WP_095422682.1">
    <property type="nucleotide sequence ID" value="NZ_CP022990.1"/>
</dbReference>
<dbReference type="KEGG" id="parb:CJU94_32855"/>
<evidence type="ECO:0000313" key="3">
    <source>
        <dbReference type="EMBL" id="ASW02825.1"/>
    </source>
</evidence>
<feature type="transmembrane region" description="Helical" evidence="2">
    <location>
        <begin position="93"/>
        <end position="113"/>
    </location>
</feature>
<evidence type="ECO:0000256" key="2">
    <source>
        <dbReference type="SAM" id="Phobius"/>
    </source>
</evidence>
<feature type="transmembrane region" description="Helical" evidence="2">
    <location>
        <begin position="12"/>
        <end position="31"/>
    </location>
</feature>
<sequence length="268" mass="29050">MKFDVATFNSLWLITFLCCALITTVLSHMFAAVAAFRFWAVGFYLLAASSACFALHFTWPYDALLIATATLALQSRLLIWAGTRQLFGVKAPWPAGLAVTAVFCALYGCALLFKVPMVLRAGLLVLFFLPVRAATLYEVCRRRRPHLGAARLMAMIGGTIATLNGLVPLVLVLLHRTNLSLLLGNPQRTSALYAVVFAGDLLLASGLIVLAFKLQVVEMNMLATLERSAVGRLATTRETRADPDARTARADGLGLDTPTRRQSLPGPV</sequence>
<feature type="compositionally biased region" description="Basic and acidic residues" evidence="1">
    <location>
        <begin position="236"/>
        <end position="249"/>
    </location>
</feature>
<organism evidence="3 4">
    <name type="scientific">Paraburkholderia aromaticivorans</name>
    <dbReference type="NCBI Taxonomy" id="2026199"/>
    <lineage>
        <taxon>Bacteria</taxon>
        <taxon>Pseudomonadati</taxon>
        <taxon>Pseudomonadota</taxon>
        <taxon>Betaproteobacteria</taxon>
        <taxon>Burkholderiales</taxon>
        <taxon>Burkholderiaceae</taxon>
        <taxon>Paraburkholderia</taxon>
    </lineage>
</organism>
<keyword evidence="2" id="KW-0472">Membrane</keyword>
<feature type="transmembrane region" description="Helical" evidence="2">
    <location>
        <begin position="191"/>
        <end position="212"/>
    </location>
</feature>
<evidence type="ECO:0000313" key="4">
    <source>
        <dbReference type="Proteomes" id="UP000215158"/>
    </source>
</evidence>
<dbReference type="AlphaFoldDB" id="A0A248VVB5"/>
<dbReference type="Proteomes" id="UP000215158">
    <property type="component" value="Chromosome 2"/>
</dbReference>
<keyword evidence="2" id="KW-1133">Transmembrane helix</keyword>
<keyword evidence="2" id="KW-0812">Transmembrane</keyword>
<protein>
    <submittedName>
        <fullName evidence="3">Uncharacterized protein</fullName>
    </submittedName>
</protein>
<feature type="transmembrane region" description="Helical" evidence="2">
    <location>
        <begin position="38"/>
        <end position="57"/>
    </location>
</feature>
<dbReference type="EMBL" id="CP022990">
    <property type="protein sequence ID" value="ASW02825.1"/>
    <property type="molecule type" value="Genomic_DNA"/>
</dbReference>
<gene>
    <name evidence="3" type="ORF">CJU94_32855</name>
</gene>
<proteinExistence type="predicted"/>
<evidence type="ECO:0000256" key="1">
    <source>
        <dbReference type="SAM" id="MobiDB-lite"/>
    </source>
</evidence>
<accession>A0A248VVB5</accession>